<organism evidence="1 2">
    <name type="scientific">Melghiribacillus thermohalophilus</name>
    <dbReference type="NCBI Taxonomy" id="1324956"/>
    <lineage>
        <taxon>Bacteria</taxon>
        <taxon>Bacillati</taxon>
        <taxon>Bacillota</taxon>
        <taxon>Bacilli</taxon>
        <taxon>Bacillales</taxon>
        <taxon>Bacillaceae</taxon>
        <taxon>Melghiribacillus</taxon>
    </lineage>
</organism>
<comment type="caution">
    <text evidence="1">The sequence shown here is derived from an EMBL/GenBank/DDBJ whole genome shotgun (WGS) entry which is preliminary data.</text>
</comment>
<accession>A0A4R3MQ28</accession>
<dbReference type="Proteomes" id="UP000294650">
    <property type="component" value="Unassembled WGS sequence"/>
</dbReference>
<dbReference type="AlphaFoldDB" id="A0A4R3MQ28"/>
<feature type="non-terminal residue" evidence="1">
    <location>
        <position position="1"/>
    </location>
</feature>
<name>A0A4R3MQ28_9BACI</name>
<dbReference type="EMBL" id="SMAN01000036">
    <property type="protein sequence ID" value="TCT15739.1"/>
    <property type="molecule type" value="Genomic_DNA"/>
</dbReference>
<keyword evidence="2" id="KW-1185">Reference proteome</keyword>
<sequence length="48" mass="5288">AYSHGMSATSLAFESNHTIEEESSTFCCGEPIVSKYGKMKVYLQNIVV</sequence>
<reference evidence="1 2" key="1">
    <citation type="submission" date="2019-03" db="EMBL/GenBank/DDBJ databases">
        <title>Genomic Encyclopedia of Type Strains, Phase IV (KMG-IV): sequencing the most valuable type-strain genomes for metagenomic binning, comparative biology and taxonomic classification.</title>
        <authorList>
            <person name="Goeker M."/>
        </authorList>
    </citation>
    <scope>NUCLEOTIDE SEQUENCE [LARGE SCALE GENOMIC DNA]</scope>
    <source>
        <strain evidence="1 2">DSM 25894</strain>
    </source>
</reference>
<evidence type="ECO:0000313" key="2">
    <source>
        <dbReference type="Proteomes" id="UP000294650"/>
    </source>
</evidence>
<evidence type="ECO:0000313" key="1">
    <source>
        <dbReference type="EMBL" id="TCT15739.1"/>
    </source>
</evidence>
<protein>
    <submittedName>
        <fullName evidence="1">Uncharacterized protein</fullName>
    </submittedName>
</protein>
<proteinExistence type="predicted"/>
<gene>
    <name evidence="1" type="ORF">EDD68_1368</name>
</gene>